<accession>F9ZY50</accession>
<name>F9ZY50_METMM</name>
<dbReference type="Pfam" id="PF04328">
    <property type="entry name" value="Sel_put"/>
    <property type="match status" value="1"/>
</dbReference>
<evidence type="ECO:0000313" key="1">
    <source>
        <dbReference type="EMBL" id="AEF99780.1"/>
    </source>
</evidence>
<reference evidence="2" key="3">
    <citation type="submission" date="2011-05" db="EMBL/GenBank/DDBJ databases">
        <title>Complete sequence of Methylomonas methanica MC09.</title>
        <authorList>
            <consortium name="US DOE Joint Genome Institute"/>
            <person name="Lucas S."/>
            <person name="Han J."/>
            <person name="Lapidus A."/>
            <person name="Cheng J.-F."/>
            <person name="Goodwin L."/>
            <person name="Pitluck S."/>
            <person name="Peters L."/>
            <person name="Mikhailova N."/>
            <person name="Teshima H."/>
            <person name="Han C."/>
            <person name="Tapia R."/>
            <person name="Land M."/>
            <person name="Hauser L."/>
            <person name="Kyrpides N."/>
            <person name="Ivanova N."/>
            <person name="Pagani I."/>
            <person name="Stein L."/>
            <person name="Woyke T."/>
        </authorList>
    </citation>
    <scope>NUCLEOTIDE SEQUENCE [LARGE SCALE GENOMIC DNA]</scope>
    <source>
        <strain evidence="2">MC09</strain>
    </source>
</reference>
<reference evidence="1 2" key="1">
    <citation type="journal article" date="2011" name="J. Bacteriol.">
        <title>Complete Genome Sequence of the Aerobic Marine Methanotroph Methylomonas methanica MC09.</title>
        <authorList>
            <person name="Boden R."/>
            <person name="Cunliffe M."/>
            <person name="Scanlan J."/>
            <person name="Moussard H."/>
            <person name="Kits K.D."/>
            <person name="Klotz M.G."/>
            <person name="Jetten M.S."/>
            <person name="Vuilleumier S."/>
            <person name="Han J."/>
            <person name="Peters L."/>
            <person name="Mikhailova N."/>
            <person name="Teshima H."/>
            <person name="Tapia R."/>
            <person name="Kyrpides N."/>
            <person name="Ivanova N."/>
            <person name="Pagani I."/>
            <person name="Cheng J.F."/>
            <person name="Goodwin L."/>
            <person name="Han C."/>
            <person name="Hauser L."/>
            <person name="Land M.L."/>
            <person name="Lapidus A."/>
            <person name="Lucas S."/>
            <person name="Pitluck S."/>
            <person name="Woyke T."/>
            <person name="Stein L."/>
            <person name="Murrell J.C."/>
        </authorList>
    </citation>
    <scope>NUCLEOTIDE SEQUENCE [LARGE SCALE GENOMIC DNA]</scope>
    <source>
        <strain evidence="1 2">MC09</strain>
    </source>
</reference>
<dbReference type="RefSeq" id="WP_013818040.1">
    <property type="nucleotide sequence ID" value="NC_015572.1"/>
</dbReference>
<dbReference type="AlphaFoldDB" id="F9ZY50"/>
<sequence length="64" mass="7422">MKQHLNSVTGFVRNLWQSGNGEAAYQRYLAHWQQQHGSEGQPLSRKAFFAAETQRKWNGVKRCC</sequence>
<reference key="2">
    <citation type="submission" date="2011-05" db="EMBL/GenBank/DDBJ databases">
        <title>Complete genome sequence of the aerobic marine methanotroph Methylomonas methanica MC09.</title>
        <authorList>
            <person name="Boden R."/>
            <person name="Cunliffe M."/>
            <person name="Scanlan J."/>
            <person name="Moussard H."/>
            <person name="Kits K.D."/>
            <person name="Klotz M."/>
            <person name="Jetten M."/>
            <person name="Vuilleumier S."/>
            <person name="Han J."/>
            <person name="Peters L."/>
            <person name="Mikhailova N."/>
            <person name="Teshima H."/>
            <person name="Tapia R."/>
            <person name="Kyrpides N."/>
            <person name="Ivanova N."/>
            <person name="Pagani I."/>
            <person name="Cheng J.-F."/>
            <person name="Goodwin L."/>
            <person name="Han C."/>
            <person name="Hauser L."/>
            <person name="Land M."/>
            <person name="Lapidus A."/>
            <person name="Lucas S."/>
            <person name="Pitluck S."/>
            <person name="Woyke T."/>
            <person name="Stein L.Y."/>
            <person name="Murrell C."/>
        </authorList>
    </citation>
    <scope>NUCLEOTIDE SEQUENCE</scope>
    <source>
        <strain>MC09</strain>
    </source>
</reference>
<dbReference type="eggNOG" id="COG2879">
    <property type="taxonomic scope" value="Bacteria"/>
</dbReference>
<protein>
    <recommendedName>
        <fullName evidence="3">YbdD/YjiX family protein</fullName>
    </recommendedName>
</protein>
<dbReference type="HOGENOM" id="CLU_171734_3_0_6"/>
<dbReference type="EMBL" id="CP002738">
    <property type="protein sequence ID" value="AEF99780.1"/>
    <property type="molecule type" value="Genomic_DNA"/>
</dbReference>
<proteinExistence type="predicted"/>
<gene>
    <name evidence="1" type="ordered locus">Metme_1357</name>
</gene>
<evidence type="ECO:0000313" key="2">
    <source>
        <dbReference type="Proteomes" id="UP000008888"/>
    </source>
</evidence>
<dbReference type="KEGG" id="mmt:Metme_1357"/>
<keyword evidence="2" id="KW-1185">Reference proteome</keyword>
<dbReference type="OrthoDB" id="8537229at2"/>
<organism evidence="1 2">
    <name type="scientific">Methylomonas methanica (strain DSM 25384 / MC09)</name>
    <dbReference type="NCBI Taxonomy" id="857087"/>
    <lineage>
        <taxon>Bacteria</taxon>
        <taxon>Pseudomonadati</taxon>
        <taxon>Pseudomonadota</taxon>
        <taxon>Gammaproteobacteria</taxon>
        <taxon>Methylococcales</taxon>
        <taxon>Methylococcaceae</taxon>
        <taxon>Methylomonas</taxon>
    </lineage>
</organism>
<dbReference type="STRING" id="857087.Metme_1357"/>
<evidence type="ECO:0008006" key="3">
    <source>
        <dbReference type="Google" id="ProtNLM"/>
    </source>
</evidence>
<dbReference type="InterPro" id="IPR007423">
    <property type="entry name" value="Sel_put"/>
</dbReference>
<dbReference type="Proteomes" id="UP000008888">
    <property type="component" value="Chromosome"/>
</dbReference>